<name>A0ABT0RPE2_9SPHN</name>
<accession>A0ABT0RPE2</accession>
<sequence>MSVINPNETAKSWRAHQRQANVALYLTGAEGDTGALASTRVAGFPLSLNLVGNADWINPEEVSAAAVAIVQVDRDNPASVKRFAKLAAATKTPVIAAAYEPPLAFVRSLIRSGARDVVPLPLDMTDLESSLAPIAESLARREEQEAGKHAKVVSVIKSLGGVGTTSLLCQLGIRFAQKEAAAGRECCLIDLDVQFGDAAFQLGLQPKLTLSDLIEAGARLDGDLLRSAVTEHSSGLKVVAAPKDMLPLESLTSDQLLDIVELAAREFGTVLLDLPTNWTNWSLSLLARSDLTLLVTQLSIPSLNRAKRQLELMRSQELNGLDIRIIVNRLESRFTRTIRLSDVEGSLGRDVAYTIANDHATMRAAIDRGVPIDEVRRKSAIGKDLDTLDAGIAAALGLER</sequence>
<evidence type="ECO:0000256" key="2">
    <source>
        <dbReference type="ARBA" id="ARBA00022840"/>
    </source>
</evidence>
<reference evidence="3" key="1">
    <citation type="submission" date="2022-05" db="EMBL/GenBank/DDBJ databases">
        <authorList>
            <person name="Jo J.-H."/>
            <person name="Im W.-T."/>
        </authorList>
    </citation>
    <scope>NUCLEOTIDE SEQUENCE</scope>
    <source>
        <strain evidence="3">SE158</strain>
    </source>
</reference>
<dbReference type="PANTHER" id="PTHR43384">
    <property type="entry name" value="SEPTUM SITE-DETERMINING PROTEIN MIND HOMOLOG, CHLOROPLASTIC-RELATED"/>
    <property type="match status" value="1"/>
</dbReference>
<dbReference type="InterPro" id="IPR027417">
    <property type="entry name" value="P-loop_NTPase"/>
</dbReference>
<dbReference type="Gene3D" id="3.40.50.300">
    <property type="entry name" value="P-loop containing nucleotide triphosphate hydrolases"/>
    <property type="match status" value="1"/>
</dbReference>
<protein>
    <submittedName>
        <fullName evidence="3">Pilus assembly protein CpaE</fullName>
    </submittedName>
</protein>
<keyword evidence="1" id="KW-0547">Nucleotide-binding</keyword>
<evidence type="ECO:0000313" key="3">
    <source>
        <dbReference type="EMBL" id="MCL6684507.1"/>
    </source>
</evidence>
<dbReference type="InterPro" id="IPR050625">
    <property type="entry name" value="ParA/MinD_ATPase"/>
</dbReference>
<dbReference type="EMBL" id="JAMGBD010000002">
    <property type="protein sequence ID" value="MCL6684507.1"/>
    <property type="molecule type" value="Genomic_DNA"/>
</dbReference>
<dbReference type="Proteomes" id="UP001165363">
    <property type="component" value="Unassembled WGS sequence"/>
</dbReference>
<gene>
    <name evidence="3" type="ORF">LZ536_11440</name>
</gene>
<dbReference type="SUPFAM" id="SSF52540">
    <property type="entry name" value="P-loop containing nucleoside triphosphate hydrolases"/>
    <property type="match status" value="1"/>
</dbReference>
<dbReference type="PANTHER" id="PTHR43384:SF6">
    <property type="entry name" value="SEPTUM SITE-DETERMINING PROTEIN MIND HOMOLOG, CHLOROPLASTIC"/>
    <property type="match status" value="1"/>
</dbReference>
<proteinExistence type="predicted"/>
<keyword evidence="2" id="KW-0067">ATP-binding</keyword>
<evidence type="ECO:0000313" key="4">
    <source>
        <dbReference type="Proteomes" id="UP001165363"/>
    </source>
</evidence>
<keyword evidence="4" id="KW-1185">Reference proteome</keyword>
<organism evidence="3 4">
    <name type="scientific">Sphingomonas alba</name>
    <dbReference type="NCBI Taxonomy" id="2908208"/>
    <lineage>
        <taxon>Bacteria</taxon>
        <taxon>Pseudomonadati</taxon>
        <taxon>Pseudomonadota</taxon>
        <taxon>Alphaproteobacteria</taxon>
        <taxon>Sphingomonadales</taxon>
        <taxon>Sphingomonadaceae</taxon>
        <taxon>Sphingomonas</taxon>
    </lineage>
</organism>
<evidence type="ECO:0000256" key="1">
    <source>
        <dbReference type="ARBA" id="ARBA00022741"/>
    </source>
</evidence>
<dbReference type="RefSeq" id="WP_249848914.1">
    <property type="nucleotide sequence ID" value="NZ_JAMGBD010000002.1"/>
</dbReference>
<comment type="caution">
    <text evidence="3">The sequence shown here is derived from an EMBL/GenBank/DDBJ whole genome shotgun (WGS) entry which is preliminary data.</text>
</comment>